<dbReference type="GO" id="GO:0005737">
    <property type="term" value="C:cytoplasm"/>
    <property type="evidence" value="ECO:0007669"/>
    <property type="project" value="UniProtKB-SubCell"/>
</dbReference>
<comment type="subcellular location">
    <subcellularLocation>
        <location evidence="2">Cytoplasm</location>
    </subcellularLocation>
    <subcellularLocation>
        <location evidence="1">Nucleus</location>
    </subcellularLocation>
</comment>
<evidence type="ECO:0000313" key="6">
    <source>
        <dbReference type="EMBL" id="CAL4089047.1"/>
    </source>
</evidence>
<keyword evidence="3" id="KW-0963">Cytoplasm</keyword>
<evidence type="ECO:0000256" key="4">
    <source>
        <dbReference type="ARBA" id="ARBA00023242"/>
    </source>
</evidence>
<dbReference type="Proteomes" id="UP001497623">
    <property type="component" value="Unassembled WGS sequence"/>
</dbReference>
<dbReference type="Pfam" id="PF14811">
    <property type="entry name" value="TPD"/>
    <property type="match status" value="1"/>
</dbReference>
<keyword evidence="4" id="KW-0539">Nucleus</keyword>
<evidence type="ECO:0000256" key="5">
    <source>
        <dbReference type="ARBA" id="ARBA00023480"/>
    </source>
</evidence>
<evidence type="ECO:0000256" key="2">
    <source>
        <dbReference type="ARBA" id="ARBA00004496"/>
    </source>
</evidence>
<dbReference type="GO" id="GO:0005634">
    <property type="term" value="C:nucleus"/>
    <property type="evidence" value="ECO:0007669"/>
    <property type="project" value="UniProtKB-SubCell"/>
</dbReference>
<protein>
    <recommendedName>
        <fullName evidence="5">CDAN1-interacting nuclease 1</fullName>
    </recommendedName>
</protein>
<keyword evidence="7" id="KW-1185">Reference proteome</keyword>
<proteinExistence type="predicted"/>
<name>A0AAV2QLP5_MEGNR</name>
<gene>
    <name evidence="6" type="ORF">MNOR_LOCUS13688</name>
</gene>
<dbReference type="PANTHER" id="PTHR31661:SF1">
    <property type="entry name" value="CDAN1-INTERACTING NUCLEASE 1"/>
    <property type="match status" value="1"/>
</dbReference>
<accession>A0AAV2QLP5</accession>
<evidence type="ECO:0000256" key="3">
    <source>
        <dbReference type="ARBA" id="ARBA00022490"/>
    </source>
</evidence>
<reference evidence="6 7" key="1">
    <citation type="submission" date="2024-05" db="EMBL/GenBank/DDBJ databases">
        <authorList>
            <person name="Wallberg A."/>
        </authorList>
    </citation>
    <scope>NUCLEOTIDE SEQUENCE [LARGE SCALE GENOMIC DNA]</scope>
</reference>
<evidence type="ECO:0000313" key="7">
    <source>
        <dbReference type="Proteomes" id="UP001497623"/>
    </source>
</evidence>
<dbReference type="InterPro" id="IPR029404">
    <property type="entry name" value="CDIN1"/>
</dbReference>
<dbReference type="AlphaFoldDB" id="A0AAV2QLP5"/>
<dbReference type="EMBL" id="CAXKWB010007947">
    <property type="protein sequence ID" value="CAL4089047.1"/>
    <property type="molecule type" value="Genomic_DNA"/>
</dbReference>
<comment type="caution">
    <text evidence="6">The sequence shown here is derived from an EMBL/GenBank/DDBJ whole genome shotgun (WGS) entry which is preliminary data.</text>
</comment>
<evidence type="ECO:0000256" key="1">
    <source>
        <dbReference type="ARBA" id="ARBA00004123"/>
    </source>
</evidence>
<dbReference type="PANTHER" id="PTHR31661">
    <property type="entry name" value="SIMILAR TO CDNA SEQUENCE BC052040"/>
    <property type="match status" value="1"/>
</dbReference>
<organism evidence="6 7">
    <name type="scientific">Meganyctiphanes norvegica</name>
    <name type="common">Northern krill</name>
    <name type="synonym">Thysanopoda norvegica</name>
    <dbReference type="NCBI Taxonomy" id="48144"/>
    <lineage>
        <taxon>Eukaryota</taxon>
        <taxon>Metazoa</taxon>
        <taxon>Ecdysozoa</taxon>
        <taxon>Arthropoda</taxon>
        <taxon>Crustacea</taxon>
        <taxon>Multicrustacea</taxon>
        <taxon>Malacostraca</taxon>
        <taxon>Eumalacostraca</taxon>
        <taxon>Eucarida</taxon>
        <taxon>Euphausiacea</taxon>
        <taxon>Euphausiidae</taxon>
        <taxon>Meganyctiphanes</taxon>
    </lineage>
</organism>
<sequence>MTSEHNTKSIALLEAEIWNMTSEHVKMAKCHIHFHILVSMEKNRFLTGVNNAPSVDSKTLGSIYSQEIQRKVKKNFHRFNAPDIAQDIFQSYINAISNYEAPGILVRMSKELTYSPAMLSKLILEQHLNATKPGTSATRSQVNRLLRDTTLIEDRDLAYEVYLCLLEDDVYGPFADSIKHSIGHEYEFLLKQQLDALNISYQNEDDLRSKGYDKTPDIKLDIPIAVDGRVINWIESKASFGDRDSHKTYLKDQFWSYWNRFGAGLVIYWFGFIEELDEHKEKGIMLRDSFPKNITYMDPLNVG</sequence>
<feature type="non-terminal residue" evidence="6">
    <location>
        <position position="303"/>
    </location>
</feature>